<dbReference type="InterPro" id="IPR006566">
    <property type="entry name" value="FBD"/>
</dbReference>
<dbReference type="PANTHER" id="PTHR34709:SF61">
    <property type="entry name" value="OS07G0229100 PROTEIN"/>
    <property type="match status" value="1"/>
</dbReference>
<dbReference type="Pfam" id="PF24758">
    <property type="entry name" value="LRR_At5g56370"/>
    <property type="match status" value="1"/>
</dbReference>
<dbReference type="InterPro" id="IPR055312">
    <property type="entry name" value="FBL15-like"/>
</dbReference>
<feature type="domain" description="FBD" evidence="1">
    <location>
        <begin position="321"/>
        <end position="358"/>
    </location>
</feature>
<sequence>MSRDAAPESLAAWLSVAARRLSGRLIFHNLVRGRNTEVGGREEAAQRGPFVLPCFESATAVSLDLGFLGLSVPPAGVFARLSELCLIRVRFHGPCELGDAVSSPLCPCLLKLSVRDTRGLGNLSIHSESLLRVELINLRGLRQLAIVAPALERLRVSLCFFNDQNQPVASISAPQLVLLGWNDLYDPSSVHLGKMGHLQWLASFFFVYGQDGFTQNRSCLRLLKHFKVIDGLILTLAYLQELDNQQYLMDDMTVLPGITILHLIVMANGHAFGASSFHVLRMCSGIRKLILGLAATDSEAQTACPSGCICGQQAHWKTEELLLNHLQEVEIRELRGSEHEVAFLRRLFSWATVLKKITVTLNHSVSESMAKELRQMLQSFCRPEICMEFYMYNTDMTKVLYAPED</sequence>
<proteinExistence type="predicted"/>
<reference evidence="3" key="2">
    <citation type="journal article" date="2015" name="Data Brief">
        <title>Shoot transcriptome of the giant reed, Arundo donax.</title>
        <authorList>
            <person name="Barrero R.A."/>
            <person name="Guerrero F.D."/>
            <person name="Moolhuijzen P."/>
            <person name="Goolsby J.A."/>
            <person name="Tidwell J."/>
            <person name="Bellgard S.E."/>
            <person name="Bellgard M.I."/>
        </authorList>
    </citation>
    <scope>NUCLEOTIDE SEQUENCE</scope>
    <source>
        <tissue evidence="3">Shoot tissue taken approximately 20 cm above the soil surface</tissue>
    </source>
</reference>
<dbReference type="InterPro" id="IPR055411">
    <property type="entry name" value="LRR_FXL15/At3g58940/PEG3-like"/>
</dbReference>
<dbReference type="Pfam" id="PF08387">
    <property type="entry name" value="FBD"/>
    <property type="match status" value="1"/>
</dbReference>
<reference evidence="3" key="1">
    <citation type="submission" date="2014-09" db="EMBL/GenBank/DDBJ databases">
        <authorList>
            <person name="Magalhaes I.L.F."/>
            <person name="Oliveira U."/>
            <person name="Santos F.R."/>
            <person name="Vidigal T.H.D.A."/>
            <person name="Brescovit A.D."/>
            <person name="Santos A.J."/>
        </authorList>
    </citation>
    <scope>NUCLEOTIDE SEQUENCE</scope>
    <source>
        <tissue evidence="3">Shoot tissue taken approximately 20 cm above the soil surface</tissue>
    </source>
</reference>
<name>A0A0A9DFY0_ARUDO</name>
<dbReference type="EMBL" id="GBRH01213355">
    <property type="protein sequence ID" value="JAD84540.1"/>
    <property type="molecule type" value="Transcribed_RNA"/>
</dbReference>
<organism evidence="3">
    <name type="scientific">Arundo donax</name>
    <name type="common">Giant reed</name>
    <name type="synonym">Donax arundinaceus</name>
    <dbReference type="NCBI Taxonomy" id="35708"/>
    <lineage>
        <taxon>Eukaryota</taxon>
        <taxon>Viridiplantae</taxon>
        <taxon>Streptophyta</taxon>
        <taxon>Embryophyta</taxon>
        <taxon>Tracheophyta</taxon>
        <taxon>Spermatophyta</taxon>
        <taxon>Magnoliopsida</taxon>
        <taxon>Liliopsida</taxon>
        <taxon>Poales</taxon>
        <taxon>Poaceae</taxon>
        <taxon>PACMAD clade</taxon>
        <taxon>Arundinoideae</taxon>
        <taxon>Arundineae</taxon>
        <taxon>Arundo</taxon>
    </lineage>
</organism>
<protein>
    <submittedName>
        <fullName evidence="3">Uncharacterized protein</fullName>
    </submittedName>
</protein>
<evidence type="ECO:0000259" key="1">
    <source>
        <dbReference type="Pfam" id="PF08387"/>
    </source>
</evidence>
<feature type="domain" description="F-box/LRR-repeat protein 15/At3g58940/PEG3-like LRR" evidence="2">
    <location>
        <begin position="54"/>
        <end position="182"/>
    </location>
</feature>
<dbReference type="AlphaFoldDB" id="A0A0A9DFY0"/>
<evidence type="ECO:0000259" key="2">
    <source>
        <dbReference type="Pfam" id="PF24758"/>
    </source>
</evidence>
<accession>A0A0A9DFY0</accession>
<evidence type="ECO:0000313" key="3">
    <source>
        <dbReference type="EMBL" id="JAD84540.1"/>
    </source>
</evidence>
<dbReference type="PANTHER" id="PTHR34709">
    <property type="entry name" value="OS10G0396666 PROTEIN"/>
    <property type="match status" value="1"/>
</dbReference>